<name>A0ABV9S3L6_9PSEU</name>
<dbReference type="Gene3D" id="3.20.20.150">
    <property type="entry name" value="Divalent-metal-dependent TIM barrel enzymes"/>
    <property type="match status" value="1"/>
</dbReference>
<accession>A0ABV9S3L6</accession>
<keyword evidence="1 2" id="KW-0413">Isomerase</keyword>
<dbReference type="InterPro" id="IPR026040">
    <property type="entry name" value="HyI-like"/>
</dbReference>
<sequence length="258" mass="27592">MRFDVNLSILFTELPMLERPAAAAAAGFDAVEMWWPFDGPVPADAELDALERAIGDAGVSLVGLNFDAGHMPSGDRGLLSSKATSSRFRDNIDVTVGFAERLGCPTLNALYGNTTDDSDVELALENLACAAKSAARTGATVVVEALNSYENTRYPLTSTTSALQVIDQVPGTAFLADFYHLARMGEDIPALITNHADRFGHVQIADVPGRGQPGTGELDYPAILRQLAESPYTGPVGLEYKPVGRSDESFGWLEALRD</sequence>
<evidence type="ECO:0000259" key="3">
    <source>
        <dbReference type="Pfam" id="PF01261"/>
    </source>
</evidence>
<evidence type="ECO:0000256" key="2">
    <source>
        <dbReference type="PIRNR" id="PIRNR006241"/>
    </source>
</evidence>
<reference evidence="5" key="1">
    <citation type="journal article" date="2019" name="Int. J. Syst. Evol. Microbiol.">
        <title>The Global Catalogue of Microorganisms (GCM) 10K type strain sequencing project: providing services to taxonomists for standard genome sequencing and annotation.</title>
        <authorList>
            <consortium name="The Broad Institute Genomics Platform"/>
            <consortium name="The Broad Institute Genome Sequencing Center for Infectious Disease"/>
            <person name="Wu L."/>
            <person name="Ma J."/>
        </authorList>
    </citation>
    <scope>NUCLEOTIDE SEQUENCE [LARGE SCALE GENOMIC DNA]</scope>
    <source>
        <strain evidence="5">ZS-22-S1</strain>
    </source>
</reference>
<dbReference type="PANTHER" id="PTHR43489:SF6">
    <property type="entry name" value="HYDROXYPYRUVATE ISOMERASE-RELATED"/>
    <property type="match status" value="1"/>
</dbReference>
<comment type="caution">
    <text evidence="4">The sequence shown here is derived from an EMBL/GenBank/DDBJ whole genome shotgun (WGS) entry which is preliminary data.</text>
</comment>
<dbReference type="Pfam" id="PF01261">
    <property type="entry name" value="AP_endonuc_2"/>
    <property type="match status" value="1"/>
</dbReference>
<evidence type="ECO:0000256" key="1">
    <source>
        <dbReference type="ARBA" id="ARBA00023235"/>
    </source>
</evidence>
<proteinExistence type="inferred from homology"/>
<dbReference type="SUPFAM" id="SSF51658">
    <property type="entry name" value="Xylose isomerase-like"/>
    <property type="match status" value="1"/>
</dbReference>
<feature type="domain" description="Xylose isomerase-like TIM barrel" evidence="3">
    <location>
        <begin position="21"/>
        <end position="255"/>
    </location>
</feature>
<organism evidence="4 5">
    <name type="scientific">Actinophytocola glycyrrhizae</name>
    <dbReference type="NCBI Taxonomy" id="2044873"/>
    <lineage>
        <taxon>Bacteria</taxon>
        <taxon>Bacillati</taxon>
        <taxon>Actinomycetota</taxon>
        <taxon>Actinomycetes</taxon>
        <taxon>Pseudonocardiales</taxon>
        <taxon>Pseudonocardiaceae</taxon>
    </lineage>
</organism>
<comment type="similarity">
    <text evidence="2">Belongs to the hyi family.</text>
</comment>
<dbReference type="EMBL" id="JBHSIS010000008">
    <property type="protein sequence ID" value="MFC4855523.1"/>
    <property type="molecule type" value="Genomic_DNA"/>
</dbReference>
<evidence type="ECO:0000313" key="5">
    <source>
        <dbReference type="Proteomes" id="UP001595859"/>
    </source>
</evidence>
<protein>
    <submittedName>
        <fullName evidence="4">Hydroxypyruvate isomerase family protein</fullName>
    </submittedName>
</protein>
<dbReference type="PANTHER" id="PTHR43489">
    <property type="entry name" value="ISOMERASE"/>
    <property type="match status" value="1"/>
</dbReference>
<keyword evidence="5" id="KW-1185">Reference proteome</keyword>
<evidence type="ECO:0000313" key="4">
    <source>
        <dbReference type="EMBL" id="MFC4855523.1"/>
    </source>
</evidence>
<dbReference type="InterPro" id="IPR036237">
    <property type="entry name" value="Xyl_isomerase-like_sf"/>
</dbReference>
<dbReference type="Proteomes" id="UP001595859">
    <property type="component" value="Unassembled WGS sequence"/>
</dbReference>
<gene>
    <name evidence="4" type="ORF">ACFPCV_18590</name>
</gene>
<dbReference type="RefSeq" id="WP_378057484.1">
    <property type="nucleotide sequence ID" value="NZ_JBHSIS010000008.1"/>
</dbReference>
<dbReference type="InterPro" id="IPR050417">
    <property type="entry name" value="Sugar_Epim/Isomerase"/>
</dbReference>
<dbReference type="InterPro" id="IPR013022">
    <property type="entry name" value="Xyl_isomerase-like_TIM-brl"/>
</dbReference>
<dbReference type="PIRSF" id="PIRSF006241">
    <property type="entry name" value="HyI"/>
    <property type="match status" value="1"/>
</dbReference>
<dbReference type="GO" id="GO:0016853">
    <property type="term" value="F:isomerase activity"/>
    <property type="evidence" value="ECO:0007669"/>
    <property type="project" value="UniProtKB-KW"/>
</dbReference>